<proteinExistence type="predicted"/>
<dbReference type="AlphaFoldDB" id="A0A9J6A4T5"/>
<reference evidence="1 2" key="1">
    <citation type="submission" date="2020-09" db="EMBL/GenBank/DDBJ databases">
        <title>De no assembly of potato wild relative species, Solanum commersonii.</title>
        <authorList>
            <person name="Cho K."/>
        </authorList>
    </citation>
    <scope>NUCLEOTIDE SEQUENCE [LARGE SCALE GENOMIC DNA]</scope>
    <source>
        <strain evidence="1">LZ3.2</strain>
        <tissue evidence="1">Leaf</tissue>
    </source>
</reference>
<keyword evidence="2" id="KW-1185">Reference proteome</keyword>
<accession>A0A9J6A4T5</accession>
<dbReference type="EMBL" id="JACXVP010000003">
    <property type="protein sequence ID" value="KAG5619307.1"/>
    <property type="molecule type" value="Genomic_DNA"/>
</dbReference>
<comment type="caution">
    <text evidence="1">The sequence shown here is derived from an EMBL/GenBank/DDBJ whole genome shotgun (WGS) entry which is preliminary data.</text>
</comment>
<gene>
    <name evidence="1" type="ORF">H5410_019131</name>
</gene>
<protein>
    <submittedName>
        <fullName evidence="1">Uncharacterized protein</fullName>
    </submittedName>
</protein>
<evidence type="ECO:0000313" key="1">
    <source>
        <dbReference type="EMBL" id="KAG5619307.1"/>
    </source>
</evidence>
<evidence type="ECO:0000313" key="2">
    <source>
        <dbReference type="Proteomes" id="UP000824120"/>
    </source>
</evidence>
<sequence>MKWWWRYAQEPASLWKEVVTAKYGSQDKRNTKQNRAPHGVGPWKYDNNLKDEFFQEVSFRTGNGNTVKILEGQVA</sequence>
<dbReference type="Proteomes" id="UP000824120">
    <property type="component" value="Chromosome 3"/>
</dbReference>
<name>A0A9J6A4T5_SOLCO</name>
<organism evidence="1 2">
    <name type="scientific">Solanum commersonii</name>
    <name type="common">Commerson's wild potato</name>
    <name type="synonym">Commerson's nightshade</name>
    <dbReference type="NCBI Taxonomy" id="4109"/>
    <lineage>
        <taxon>Eukaryota</taxon>
        <taxon>Viridiplantae</taxon>
        <taxon>Streptophyta</taxon>
        <taxon>Embryophyta</taxon>
        <taxon>Tracheophyta</taxon>
        <taxon>Spermatophyta</taxon>
        <taxon>Magnoliopsida</taxon>
        <taxon>eudicotyledons</taxon>
        <taxon>Gunneridae</taxon>
        <taxon>Pentapetalae</taxon>
        <taxon>asterids</taxon>
        <taxon>lamiids</taxon>
        <taxon>Solanales</taxon>
        <taxon>Solanaceae</taxon>
        <taxon>Solanoideae</taxon>
        <taxon>Solaneae</taxon>
        <taxon>Solanum</taxon>
    </lineage>
</organism>
<dbReference type="OrthoDB" id="1306001at2759"/>